<dbReference type="KEGG" id="vg:23301216"/>
<evidence type="ECO:0000313" key="1">
    <source>
        <dbReference type="EMBL" id="CEO90784.1"/>
    </source>
</evidence>
<keyword evidence="2" id="KW-1185">Reference proteome</keyword>
<dbReference type="InterPro" id="IPR024364">
    <property type="entry name" value="Baseplate_phage_T4-like"/>
</dbReference>
<accession>A0A0B7MJD1</accession>
<dbReference type="EMBL" id="HE978309">
    <property type="protein sequence ID" value="CEO90784.1"/>
    <property type="molecule type" value="Genomic_DNA"/>
</dbReference>
<reference evidence="1 2" key="1">
    <citation type="submission" date="2012-08" db="EMBL/GenBank/DDBJ databases">
        <title>Selection and characterization of a candidate therapeutic bacteriophage that lyses the German Escherichia coli O104:H4 outbreak strain.</title>
        <authorList>
            <person name="Merabishvilli M."/>
            <person name="De Vos D."/>
            <person name="Verbeken G."/>
            <person name="Kropinski A."/>
            <person name="Vandenheuvel D."/>
            <person name="Lavigne R."/>
            <person name="Wattiau P."/>
            <person name="Mast J."/>
            <person name="Ragimbeau C."/>
            <person name="Mossong J."/>
            <person name="Scheres J."/>
            <person name="Chanishvili N."/>
            <person name="Vaneechoutte M."/>
            <person name="Pirnay J.P."/>
        </authorList>
    </citation>
    <scope>NUCLEOTIDE SEQUENCE [LARGE SCALE GENOMIC DNA]</scope>
</reference>
<dbReference type="GeneID" id="23301216"/>
<dbReference type="Pfam" id="PF12322">
    <property type="entry name" value="T4_baseplate"/>
    <property type="match status" value="1"/>
</dbReference>
<dbReference type="RefSeq" id="YP_009118864.1">
    <property type="nucleotide sequence ID" value="NC_025425.1"/>
</dbReference>
<organism evidence="1 2">
    <name type="scientific">Enterobacteria phage GEC-3S</name>
    <dbReference type="NCBI Taxonomy" id="1222338"/>
    <lineage>
        <taxon>Viruses</taxon>
        <taxon>Duplodnaviria</taxon>
        <taxon>Heunggongvirae</taxon>
        <taxon>Uroviricota</taxon>
        <taxon>Caudoviricetes</taxon>
        <taxon>Pantevenvirales</taxon>
        <taxon>Straboviridae</taxon>
        <taxon>Krischvirus</taxon>
        <taxon>Krischvirus gec3s</taxon>
    </lineage>
</organism>
<gene>
    <name evidence="1" type="ORF">BN201_0181</name>
</gene>
<proteinExistence type="predicted"/>
<dbReference type="Proteomes" id="UP000203896">
    <property type="component" value="Segment"/>
</dbReference>
<protein>
    <submittedName>
        <fullName evidence="1">Putative baseplate hub assembly catalyst</fullName>
    </submittedName>
</protein>
<evidence type="ECO:0000313" key="2">
    <source>
        <dbReference type="Proteomes" id="UP000203896"/>
    </source>
</evidence>
<name>A0A0B7MJD1_9CAUD</name>
<sequence>MNIIRIKLPEGVQRFKPFTVKDYRDFLLVSTEIKMNPEEEQTILDELLEEIYPDVDPAFREYIFLNVFTSSIGKTKIPLCFTCPTCNKERKMLLNLQIEALKPIVLEAAGLKITFRYVKPSTDYAKTFLDAIERVSDGINDYLWTELPEEVREQVIDSISFAEFEEVVKQMHTIKIEQKISCCESHDLKYIGLLPLFKLLLNPDELFIFYRINHLLAKSNYSISDLMDMLPVERNIALTLVEKDVKEANNAKNGVS</sequence>
<dbReference type="OrthoDB" id="7667at10239"/>